<dbReference type="RefSeq" id="WP_164989886.1">
    <property type="nucleotide sequence ID" value="NZ_JACCBI010000001.1"/>
</dbReference>
<sequence>MRVPALPLLGSALIMVGVVLVLINRDFALIAATLQGLGVIALGVFLVREFLNRRRGSR</sequence>
<reference evidence="2 3" key="1">
    <citation type="submission" date="2020-07" db="EMBL/GenBank/DDBJ databases">
        <title>Sequencing the genomes of 1000 actinobacteria strains.</title>
        <authorList>
            <person name="Klenk H.-P."/>
        </authorList>
    </citation>
    <scope>NUCLEOTIDE SEQUENCE [LARGE SCALE GENOMIC DNA]</scope>
    <source>
        <strain evidence="2 3">DSM 23870</strain>
    </source>
</reference>
<feature type="transmembrane region" description="Helical" evidence="1">
    <location>
        <begin position="5"/>
        <end position="23"/>
    </location>
</feature>
<accession>A0A852SG98</accession>
<name>A0A852SG98_9MICO</name>
<gene>
    <name evidence="2" type="ORF">BJ972_001444</name>
</gene>
<organism evidence="2 3">
    <name type="scientific">Agromyces atrinae</name>
    <dbReference type="NCBI Taxonomy" id="592376"/>
    <lineage>
        <taxon>Bacteria</taxon>
        <taxon>Bacillati</taxon>
        <taxon>Actinomycetota</taxon>
        <taxon>Actinomycetes</taxon>
        <taxon>Micrococcales</taxon>
        <taxon>Microbacteriaceae</taxon>
        <taxon>Agromyces</taxon>
    </lineage>
</organism>
<evidence type="ECO:0000313" key="3">
    <source>
        <dbReference type="Proteomes" id="UP000581087"/>
    </source>
</evidence>
<evidence type="ECO:0000313" key="2">
    <source>
        <dbReference type="EMBL" id="NYD66925.1"/>
    </source>
</evidence>
<proteinExistence type="predicted"/>
<keyword evidence="1" id="KW-0472">Membrane</keyword>
<dbReference type="Proteomes" id="UP000581087">
    <property type="component" value="Unassembled WGS sequence"/>
</dbReference>
<keyword evidence="1" id="KW-1133">Transmembrane helix</keyword>
<evidence type="ECO:0000256" key="1">
    <source>
        <dbReference type="SAM" id="Phobius"/>
    </source>
</evidence>
<keyword evidence="1" id="KW-0812">Transmembrane</keyword>
<protein>
    <submittedName>
        <fullName evidence="2">Uncharacterized protein</fullName>
    </submittedName>
</protein>
<feature type="transmembrane region" description="Helical" evidence="1">
    <location>
        <begin position="29"/>
        <end position="51"/>
    </location>
</feature>
<dbReference type="EMBL" id="JACCBI010000001">
    <property type="protein sequence ID" value="NYD66925.1"/>
    <property type="molecule type" value="Genomic_DNA"/>
</dbReference>
<dbReference type="AlphaFoldDB" id="A0A852SG98"/>
<comment type="caution">
    <text evidence="2">The sequence shown here is derived from an EMBL/GenBank/DDBJ whole genome shotgun (WGS) entry which is preliminary data.</text>
</comment>